<evidence type="ECO:0000313" key="2">
    <source>
        <dbReference type="EMBL" id="CAD8363328.1"/>
    </source>
</evidence>
<gene>
    <name evidence="2" type="ORF">MPOL1434_LOCUS2392</name>
</gene>
<organism evidence="2">
    <name type="scientific">Minutocellus polymorphus</name>
    <dbReference type="NCBI Taxonomy" id="265543"/>
    <lineage>
        <taxon>Eukaryota</taxon>
        <taxon>Sar</taxon>
        <taxon>Stramenopiles</taxon>
        <taxon>Ochrophyta</taxon>
        <taxon>Bacillariophyta</taxon>
        <taxon>Mediophyceae</taxon>
        <taxon>Cymatosirophycidae</taxon>
        <taxon>Cymatosirales</taxon>
        <taxon>Cymatosiraceae</taxon>
        <taxon>Minutocellus</taxon>
    </lineage>
</organism>
<feature type="chain" id="PRO_5031326603" evidence="1">
    <location>
        <begin position="21"/>
        <end position="139"/>
    </location>
</feature>
<dbReference type="AlphaFoldDB" id="A0A7S0FJC6"/>
<evidence type="ECO:0000256" key="1">
    <source>
        <dbReference type="SAM" id="SignalP"/>
    </source>
</evidence>
<sequence length="139" mass="15325">MRSLFLRIIVLTLFVPAVAAFAPSLTPAASIVGKTSWAASTLERERGKHDMFTVSRGPEEWDSEHHPHHHLVEADHDKLHDVSDHPVSQLNVNVNEMDIDAVTITALCFAAIAINFILFAHVDSGLGGFIASMQNTFRQ</sequence>
<feature type="signal peptide" evidence="1">
    <location>
        <begin position="1"/>
        <end position="20"/>
    </location>
</feature>
<proteinExistence type="predicted"/>
<reference evidence="2" key="1">
    <citation type="submission" date="2021-01" db="EMBL/GenBank/DDBJ databases">
        <authorList>
            <person name="Corre E."/>
            <person name="Pelletier E."/>
            <person name="Niang G."/>
            <person name="Scheremetjew M."/>
            <person name="Finn R."/>
            <person name="Kale V."/>
            <person name="Holt S."/>
            <person name="Cochrane G."/>
            <person name="Meng A."/>
            <person name="Brown T."/>
            <person name="Cohen L."/>
        </authorList>
    </citation>
    <scope>NUCLEOTIDE SEQUENCE</scope>
    <source>
        <strain evidence="2">CCMP3303</strain>
    </source>
</reference>
<name>A0A7S0FJC6_9STRA</name>
<protein>
    <submittedName>
        <fullName evidence="2">Uncharacterized protein</fullName>
    </submittedName>
</protein>
<keyword evidence="1" id="KW-0732">Signal</keyword>
<dbReference type="EMBL" id="HBEJ01004116">
    <property type="protein sequence ID" value="CAD8363328.1"/>
    <property type="molecule type" value="Transcribed_RNA"/>
</dbReference>
<accession>A0A7S0FJC6</accession>